<feature type="compositionally biased region" description="Basic residues" evidence="7">
    <location>
        <begin position="330"/>
        <end position="343"/>
    </location>
</feature>
<evidence type="ECO:0000313" key="8">
    <source>
        <dbReference type="Proteomes" id="UP001652642"/>
    </source>
</evidence>
<comment type="similarity">
    <text evidence="2">Belongs to the mitochondrial carrier (TC 2.A.29) family.</text>
</comment>
<feature type="region of interest" description="Disordered" evidence="7">
    <location>
        <begin position="398"/>
        <end position="435"/>
    </location>
</feature>
<keyword evidence="3" id="KW-0813">Transport</keyword>
<organism evidence="8 9">
    <name type="scientific">Pogona vitticeps</name>
    <name type="common">central bearded dragon</name>
    <dbReference type="NCBI Taxonomy" id="103695"/>
    <lineage>
        <taxon>Eukaryota</taxon>
        <taxon>Metazoa</taxon>
        <taxon>Chordata</taxon>
        <taxon>Craniata</taxon>
        <taxon>Vertebrata</taxon>
        <taxon>Euteleostomi</taxon>
        <taxon>Lepidosauria</taxon>
        <taxon>Squamata</taxon>
        <taxon>Bifurcata</taxon>
        <taxon>Unidentata</taxon>
        <taxon>Episquamata</taxon>
        <taxon>Toxicofera</taxon>
        <taxon>Iguania</taxon>
        <taxon>Acrodonta</taxon>
        <taxon>Agamidae</taxon>
        <taxon>Amphibolurinae</taxon>
        <taxon>Pogona</taxon>
    </lineage>
</organism>
<dbReference type="Pfam" id="PF00153">
    <property type="entry name" value="Mito_carr"/>
    <property type="match status" value="1"/>
</dbReference>
<dbReference type="InterPro" id="IPR018108">
    <property type="entry name" value="MCP_transmembrane"/>
</dbReference>
<dbReference type="GeneID" id="110072543"/>
<dbReference type="Gene3D" id="1.50.40.10">
    <property type="entry name" value="Mitochondrial carrier domain"/>
    <property type="match status" value="1"/>
</dbReference>
<gene>
    <name evidence="9" type="primary">SLC25A42</name>
</gene>
<sequence>MDFAPSGSKLTSRLGPPKVSSPQPPSCQKQLLWRPSGKPDPFPREPVRLEWVMIRHWKVTSVSNRKMQKPDFTDTHCRSICAGLEPLPRGYRGVLLCQNVHERKTRSFQNLVSGAVAGAVAKTAVAPLDRTKIIFQGGLPPDLPHLPDQRLPQPLARQLGYHGAGDPLRRHSVLRSRGVQAAAGDLLRLPGEGPHPVAEVHRRFTRRHHGRHDDIPVGLGPRPDGGDPKRDVQQHRSRFYPDIPRGGAEDSLPGIRPHDPRGDSLRRLEFLHLRDLEEVARRAEREVPAVPRRAPRFRSVRRLGRAVGLLPAGRGPPTDADGRGDGVHLRVHHPHHAGHHPHGRTGPGPLQRAQHELGEGPHRGGNQLYDVRPHDNPLPEVGARGRRGEVVACVAAGQAATEEVRSASRGRTSGGTPSQTQPGSPGSPLREGGESISVYIRGSYSPMEPCRYLRIQELPQP</sequence>
<evidence type="ECO:0000256" key="7">
    <source>
        <dbReference type="SAM" id="MobiDB-lite"/>
    </source>
</evidence>
<evidence type="ECO:0000313" key="9">
    <source>
        <dbReference type="RefSeq" id="XP_072834036.1"/>
    </source>
</evidence>
<comment type="subcellular location">
    <subcellularLocation>
        <location evidence="1">Membrane</location>
        <topology evidence="1">Multi-pass membrane protein</topology>
    </subcellularLocation>
</comment>
<accession>A0ABM5ELK9</accession>
<protein>
    <submittedName>
        <fullName evidence="9">Mitochondrial coenzyme A transporter SLC25A42 isoform X1</fullName>
    </submittedName>
</protein>
<feature type="region of interest" description="Disordered" evidence="7">
    <location>
        <begin position="207"/>
        <end position="260"/>
    </location>
</feature>
<feature type="compositionally biased region" description="Basic and acidic residues" evidence="7">
    <location>
        <begin position="224"/>
        <end position="234"/>
    </location>
</feature>
<name>A0ABM5ELK9_9SAUR</name>
<keyword evidence="6" id="KW-0472">Membrane</keyword>
<evidence type="ECO:0000256" key="1">
    <source>
        <dbReference type="ARBA" id="ARBA00004141"/>
    </source>
</evidence>
<feature type="region of interest" description="Disordered" evidence="7">
    <location>
        <begin position="330"/>
        <end position="382"/>
    </location>
</feature>
<evidence type="ECO:0000256" key="4">
    <source>
        <dbReference type="ARBA" id="ARBA00022692"/>
    </source>
</evidence>
<dbReference type="SUPFAM" id="SSF103506">
    <property type="entry name" value="Mitochondrial carrier"/>
    <property type="match status" value="1"/>
</dbReference>
<feature type="region of interest" description="Disordered" evidence="7">
    <location>
        <begin position="1"/>
        <end position="39"/>
    </location>
</feature>
<feature type="compositionally biased region" description="Low complexity" evidence="7">
    <location>
        <begin position="414"/>
        <end position="428"/>
    </location>
</feature>
<keyword evidence="5" id="KW-0677">Repeat</keyword>
<dbReference type="PRINTS" id="PR00926">
    <property type="entry name" value="MITOCARRIER"/>
</dbReference>
<reference evidence="9" key="1">
    <citation type="submission" date="2025-08" db="UniProtKB">
        <authorList>
            <consortium name="RefSeq"/>
        </authorList>
    </citation>
    <scope>IDENTIFICATION</scope>
</reference>
<keyword evidence="4" id="KW-0812">Transmembrane</keyword>
<evidence type="ECO:0000256" key="6">
    <source>
        <dbReference type="ARBA" id="ARBA00023136"/>
    </source>
</evidence>
<proteinExistence type="inferred from homology"/>
<evidence type="ECO:0000256" key="2">
    <source>
        <dbReference type="ARBA" id="ARBA00006375"/>
    </source>
</evidence>
<keyword evidence="8" id="KW-1185">Reference proteome</keyword>
<dbReference type="Proteomes" id="UP001652642">
    <property type="component" value="Chromosome 7"/>
</dbReference>
<evidence type="ECO:0000256" key="5">
    <source>
        <dbReference type="ARBA" id="ARBA00022737"/>
    </source>
</evidence>
<feature type="compositionally biased region" description="Basic and acidic residues" evidence="7">
    <location>
        <begin position="353"/>
        <end position="362"/>
    </location>
</feature>
<dbReference type="InterPro" id="IPR023395">
    <property type="entry name" value="MCP_dom_sf"/>
</dbReference>
<evidence type="ECO:0000256" key="3">
    <source>
        <dbReference type="ARBA" id="ARBA00022448"/>
    </source>
</evidence>
<dbReference type="RefSeq" id="XP_072834036.1">
    <property type="nucleotide sequence ID" value="XM_072977935.1"/>
</dbReference>
<dbReference type="InterPro" id="IPR002067">
    <property type="entry name" value="MCP"/>
</dbReference>